<gene>
    <name evidence="1" type="ORF">Z517_07291</name>
</gene>
<name>A0A0D2GQ26_9EURO</name>
<organism evidence="1 2">
    <name type="scientific">Fonsecaea pedrosoi CBS 271.37</name>
    <dbReference type="NCBI Taxonomy" id="1442368"/>
    <lineage>
        <taxon>Eukaryota</taxon>
        <taxon>Fungi</taxon>
        <taxon>Dikarya</taxon>
        <taxon>Ascomycota</taxon>
        <taxon>Pezizomycotina</taxon>
        <taxon>Eurotiomycetes</taxon>
        <taxon>Chaetothyriomycetidae</taxon>
        <taxon>Chaetothyriales</taxon>
        <taxon>Herpotrichiellaceae</taxon>
        <taxon>Fonsecaea</taxon>
    </lineage>
</organism>
<protein>
    <submittedName>
        <fullName evidence="1">Uncharacterized protein</fullName>
    </submittedName>
</protein>
<reference evidence="1 2" key="1">
    <citation type="submission" date="2015-01" db="EMBL/GenBank/DDBJ databases">
        <title>The Genome Sequence of Fonsecaea pedrosoi CBS 271.37.</title>
        <authorList>
            <consortium name="The Broad Institute Genomics Platform"/>
            <person name="Cuomo C."/>
            <person name="de Hoog S."/>
            <person name="Gorbushina A."/>
            <person name="Stielow B."/>
            <person name="Teixiera M."/>
            <person name="Abouelleil A."/>
            <person name="Chapman S.B."/>
            <person name="Priest M."/>
            <person name="Young S.K."/>
            <person name="Wortman J."/>
            <person name="Nusbaum C."/>
            <person name="Birren B."/>
        </authorList>
    </citation>
    <scope>NUCLEOTIDE SEQUENCE [LARGE SCALE GENOMIC DNA]</scope>
    <source>
        <strain evidence="1 2">CBS 271.37</strain>
    </source>
</reference>
<dbReference type="HOGENOM" id="CLU_1786881_0_0_1"/>
<dbReference type="VEuPathDB" id="FungiDB:Z517_07291"/>
<evidence type="ECO:0000313" key="1">
    <source>
        <dbReference type="EMBL" id="KIW80675.1"/>
    </source>
</evidence>
<dbReference type="GeneID" id="25306781"/>
<sequence>MREISRLCFHFLETASDSSAVGDAEAAKVDSLYDDIVLENKPQVELDCQRIMKDPSVQCLAVNGYSFDPVPPCLRCQRIYSGWKHWKDHQARSKTAKDAKEKIEYISAQMESAAVTKSHTDVSYCAESVAAAKLYSLSTEKPVLQ</sequence>
<keyword evidence="2" id="KW-1185">Reference proteome</keyword>
<evidence type="ECO:0000313" key="2">
    <source>
        <dbReference type="Proteomes" id="UP000053029"/>
    </source>
</evidence>
<dbReference type="EMBL" id="KN846972">
    <property type="protein sequence ID" value="KIW80675.1"/>
    <property type="molecule type" value="Genomic_DNA"/>
</dbReference>
<dbReference type="AlphaFoldDB" id="A0A0D2GQ26"/>
<dbReference type="Proteomes" id="UP000053029">
    <property type="component" value="Unassembled WGS sequence"/>
</dbReference>
<proteinExistence type="predicted"/>
<accession>A0A0D2GQ26</accession>
<dbReference type="RefSeq" id="XP_013284483.1">
    <property type="nucleotide sequence ID" value="XM_013429029.1"/>
</dbReference>